<reference evidence="2 3" key="1">
    <citation type="submission" date="2023-06" db="EMBL/GenBank/DDBJ databases">
        <title>Influencing factors and mechanism of Cr(VI) reduction by facultative anaerobic Exiguobacterium sp. PY14.</title>
        <authorList>
            <person name="Zou L."/>
        </authorList>
    </citation>
    <scope>NUCLEOTIDE SEQUENCE [LARGE SCALE GENOMIC DNA]</scope>
    <source>
        <strain evidence="2 3">PY14</strain>
    </source>
</reference>
<proteinExistence type="predicted"/>
<feature type="transmembrane region" description="Helical" evidence="1">
    <location>
        <begin position="86"/>
        <end position="101"/>
    </location>
</feature>
<keyword evidence="3" id="KW-1185">Reference proteome</keyword>
<accession>A0ABT7MPG6</accession>
<evidence type="ECO:0000256" key="1">
    <source>
        <dbReference type="SAM" id="Phobius"/>
    </source>
</evidence>
<evidence type="ECO:0000313" key="3">
    <source>
        <dbReference type="Proteomes" id="UP001230807"/>
    </source>
</evidence>
<feature type="transmembrane region" description="Helical" evidence="1">
    <location>
        <begin position="113"/>
        <end position="131"/>
    </location>
</feature>
<feature type="transmembrane region" description="Helical" evidence="1">
    <location>
        <begin position="53"/>
        <end position="74"/>
    </location>
</feature>
<organism evidence="2 3">
    <name type="scientific">Exiguobacterium mexicanum</name>
    <dbReference type="NCBI Taxonomy" id="340146"/>
    <lineage>
        <taxon>Bacteria</taxon>
        <taxon>Bacillati</taxon>
        <taxon>Bacillota</taxon>
        <taxon>Bacilli</taxon>
        <taxon>Bacillales</taxon>
        <taxon>Bacillales Family XII. Incertae Sedis</taxon>
        <taxon>Exiguobacterium</taxon>
    </lineage>
</organism>
<name>A0ABT7MPG6_9BACL</name>
<feature type="transmembrane region" description="Helical" evidence="1">
    <location>
        <begin position="25"/>
        <end position="47"/>
    </location>
</feature>
<evidence type="ECO:0008006" key="4">
    <source>
        <dbReference type="Google" id="ProtNLM"/>
    </source>
</evidence>
<evidence type="ECO:0000313" key="2">
    <source>
        <dbReference type="EMBL" id="MDL5377101.1"/>
    </source>
</evidence>
<protein>
    <recommendedName>
        <fullName evidence="4">Sugar translocase</fullName>
    </recommendedName>
</protein>
<keyword evidence="1" id="KW-1133">Transmembrane helix</keyword>
<keyword evidence="1" id="KW-0472">Membrane</keyword>
<keyword evidence="1" id="KW-0812">Transmembrane</keyword>
<comment type="caution">
    <text evidence="2">The sequence shown here is derived from an EMBL/GenBank/DDBJ whole genome shotgun (WGS) entry which is preliminary data.</text>
</comment>
<dbReference type="EMBL" id="JASWER010000005">
    <property type="protein sequence ID" value="MDL5377101.1"/>
    <property type="molecule type" value="Genomic_DNA"/>
</dbReference>
<dbReference type="Proteomes" id="UP001230807">
    <property type="component" value="Unassembled WGS sequence"/>
</dbReference>
<gene>
    <name evidence="2" type="ORF">QR695_08755</name>
</gene>
<sequence>MVAIVISVFSPIFVYRVGLTTIGRINLFTVLLFIGSWLFILTMGLLYNHPVSMLFYVSIMANCCFAIGNSVWFMHKRNPKASVKKLLVVLSFLTALCFVFIEKAYSTTVLQDTLMHTVMLVTAIFVTGIIWTRLRQIDREPEHT</sequence>